<dbReference type="Gene3D" id="1.20.1600.10">
    <property type="entry name" value="Outer membrane efflux proteins (OEP)"/>
    <property type="match status" value="1"/>
</dbReference>
<dbReference type="GO" id="GO:0015288">
    <property type="term" value="F:porin activity"/>
    <property type="evidence" value="ECO:0007669"/>
    <property type="project" value="TreeGrafter"/>
</dbReference>
<evidence type="ECO:0000313" key="10">
    <source>
        <dbReference type="EMBL" id="ROR34754.1"/>
    </source>
</evidence>
<keyword evidence="6" id="KW-0472">Membrane</keyword>
<dbReference type="AlphaFoldDB" id="A0A3N1Y7F4"/>
<keyword evidence="11" id="KW-1185">Reference proteome</keyword>
<evidence type="ECO:0000256" key="3">
    <source>
        <dbReference type="ARBA" id="ARBA00022448"/>
    </source>
</evidence>
<accession>A0A3N1Y7F4</accession>
<dbReference type="PANTHER" id="PTHR30026">
    <property type="entry name" value="OUTER MEMBRANE PROTEIN TOLC"/>
    <property type="match status" value="1"/>
</dbReference>
<dbReference type="PANTHER" id="PTHR30026:SF20">
    <property type="entry name" value="OUTER MEMBRANE PROTEIN TOLC"/>
    <property type="match status" value="1"/>
</dbReference>
<comment type="subcellular location">
    <subcellularLocation>
        <location evidence="1">Cell outer membrane</location>
    </subcellularLocation>
</comment>
<comment type="caution">
    <text evidence="10">The sequence shown here is derived from an EMBL/GenBank/DDBJ whole genome shotgun (WGS) entry which is preliminary data.</text>
</comment>
<evidence type="ECO:0000313" key="11">
    <source>
        <dbReference type="Proteomes" id="UP000276634"/>
    </source>
</evidence>
<evidence type="ECO:0000256" key="2">
    <source>
        <dbReference type="ARBA" id="ARBA00007613"/>
    </source>
</evidence>
<dbReference type="InterPro" id="IPR003423">
    <property type="entry name" value="OMP_efflux"/>
</dbReference>
<proteinExistence type="inferred from homology"/>
<evidence type="ECO:0000256" key="7">
    <source>
        <dbReference type="ARBA" id="ARBA00023237"/>
    </source>
</evidence>
<gene>
    <name evidence="10" type="ORF">EDC57_0658</name>
</gene>
<protein>
    <submittedName>
        <fullName evidence="10">Outer membrane protein</fullName>
    </submittedName>
</protein>
<dbReference type="NCBIfam" id="TIGR01844">
    <property type="entry name" value="type_I_sec_TolC"/>
    <property type="match status" value="1"/>
</dbReference>
<comment type="similarity">
    <text evidence="2">Belongs to the outer membrane factor (OMF) (TC 1.B.17) family.</text>
</comment>
<keyword evidence="4" id="KW-1134">Transmembrane beta strand</keyword>
<evidence type="ECO:0000256" key="1">
    <source>
        <dbReference type="ARBA" id="ARBA00004442"/>
    </source>
</evidence>
<organism evidence="10 11">
    <name type="scientific">Inmirania thermothiophila</name>
    <dbReference type="NCBI Taxonomy" id="1750597"/>
    <lineage>
        <taxon>Bacteria</taxon>
        <taxon>Pseudomonadati</taxon>
        <taxon>Pseudomonadota</taxon>
        <taxon>Gammaproteobacteria</taxon>
        <taxon>Chromatiales</taxon>
        <taxon>Ectothiorhodospiraceae</taxon>
        <taxon>Inmirania</taxon>
    </lineage>
</organism>
<keyword evidence="3" id="KW-0813">Transport</keyword>
<dbReference type="GO" id="GO:0015562">
    <property type="term" value="F:efflux transmembrane transporter activity"/>
    <property type="evidence" value="ECO:0007669"/>
    <property type="project" value="InterPro"/>
</dbReference>
<sequence>MRRLMLAAMTWAFLAVPARAEDLLALYRQALAGEPSLKQAEAGLGASRAAARRARGALLPGVGLAAEYARQRQDFDGTPEEEFDESSIALSFTQPLFRRDRRIGLEQAGTEVARAEAELARARQELMVRVAERYFGVLAAEDDLELAVAEKKAIARQLEQARQRFEVGLIAITDVHEAQARFDQAVAGEIVARNRLDAAREALVEVTGPYRGPLRRPAETMPLLPPDPDDPERWAETALARNRGLEALRHAVAVAEAEVRKARAARLPAVDLTASVSRLDTGGFFGRTGETGSIGIQLTMPIYQGGQIPAGIEEAAQRLAAVRQQLEAARRQVARAARDAYRGVVASVSQVKALAQAVVSSESALEATEAGFEVGTRTVVDVLNAQRELFRARRDYRRARYDYLLNRLRLALAAGTLDEEVLGGISRLLQR</sequence>
<keyword evidence="7" id="KW-0998">Cell outer membrane</keyword>
<keyword evidence="5" id="KW-0812">Transmembrane</keyword>
<dbReference type="InterPro" id="IPR051906">
    <property type="entry name" value="TolC-like"/>
</dbReference>
<dbReference type="GO" id="GO:0009279">
    <property type="term" value="C:cell outer membrane"/>
    <property type="evidence" value="ECO:0007669"/>
    <property type="project" value="UniProtKB-SubCell"/>
</dbReference>
<feature type="coiled-coil region" evidence="8">
    <location>
        <begin position="105"/>
        <end position="164"/>
    </location>
</feature>
<feature type="signal peptide" evidence="9">
    <location>
        <begin position="1"/>
        <end position="20"/>
    </location>
</feature>
<keyword evidence="9" id="KW-0732">Signal</keyword>
<dbReference type="GO" id="GO:1990281">
    <property type="term" value="C:efflux pump complex"/>
    <property type="evidence" value="ECO:0007669"/>
    <property type="project" value="TreeGrafter"/>
</dbReference>
<name>A0A3N1Y7F4_9GAMM</name>
<feature type="coiled-coil region" evidence="8">
    <location>
        <begin position="312"/>
        <end position="339"/>
    </location>
</feature>
<evidence type="ECO:0000256" key="6">
    <source>
        <dbReference type="ARBA" id="ARBA00023136"/>
    </source>
</evidence>
<dbReference type="Proteomes" id="UP000276634">
    <property type="component" value="Unassembled WGS sequence"/>
</dbReference>
<evidence type="ECO:0000256" key="5">
    <source>
        <dbReference type="ARBA" id="ARBA00022692"/>
    </source>
</evidence>
<dbReference type="EMBL" id="RJVI01000001">
    <property type="protein sequence ID" value="ROR34754.1"/>
    <property type="molecule type" value="Genomic_DNA"/>
</dbReference>
<reference evidence="10 11" key="1">
    <citation type="submission" date="2018-11" db="EMBL/GenBank/DDBJ databases">
        <title>Genomic Encyclopedia of Type Strains, Phase IV (KMG-IV): sequencing the most valuable type-strain genomes for metagenomic binning, comparative biology and taxonomic classification.</title>
        <authorList>
            <person name="Goeker M."/>
        </authorList>
    </citation>
    <scope>NUCLEOTIDE SEQUENCE [LARGE SCALE GENOMIC DNA]</scope>
    <source>
        <strain evidence="10 11">DSM 100275</strain>
    </source>
</reference>
<evidence type="ECO:0000256" key="8">
    <source>
        <dbReference type="SAM" id="Coils"/>
    </source>
</evidence>
<dbReference type="Pfam" id="PF02321">
    <property type="entry name" value="OEP"/>
    <property type="match status" value="2"/>
</dbReference>
<dbReference type="InterPro" id="IPR010130">
    <property type="entry name" value="T1SS_OMP_TolC"/>
</dbReference>
<feature type="chain" id="PRO_5018154745" evidence="9">
    <location>
        <begin position="21"/>
        <end position="431"/>
    </location>
</feature>
<keyword evidence="8" id="KW-0175">Coiled coil</keyword>
<evidence type="ECO:0000256" key="9">
    <source>
        <dbReference type="SAM" id="SignalP"/>
    </source>
</evidence>
<evidence type="ECO:0000256" key="4">
    <source>
        <dbReference type="ARBA" id="ARBA00022452"/>
    </source>
</evidence>
<dbReference type="SUPFAM" id="SSF56954">
    <property type="entry name" value="Outer membrane efflux proteins (OEP)"/>
    <property type="match status" value="1"/>
</dbReference>